<evidence type="ECO:0000313" key="2">
    <source>
        <dbReference type="Proteomes" id="UP000073816"/>
    </source>
</evidence>
<dbReference type="EMBL" id="CP012836">
    <property type="protein sequence ID" value="AMQ56747.1"/>
    <property type="molecule type" value="Genomic_DNA"/>
</dbReference>
<dbReference type="PATRIC" id="fig|1727163.4.peg.2080"/>
<evidence type="ECO:0000313" key="1">
    <source>
        <dbReference type="EMBL" id="AMQ56747.1"/>
    </source>
</evidence>
<reference evidence="1 2" key="2">
    <citation type="journal article" date="2016" name="Genome Announc.">
        <title>Complete Genome Sequence of Algoriphagus sp. Strain M8-2, Isolated from a Brackish Lake.</title>
        <authorList>
            <person name="Muraguchi Y."/>
            <person name="Kushimoto K."/>
            <person name="Ohtsubo Y."/>
            <person name="Suzuki T."/>
            <person name="Dohra H."/>
            <person name="Kimbara K."/>
            <person name="Shintani M."/>
        </authorList>
    </citation>
    <scope>NUCLEOTIDE SEQUENCE [LARGE SCALE GENOMIC DNA]</scope>
    <source>
        <strain evidence="1 2">M8-2</strain>
    </source>
</reference>
<protein>
    <submittedName>
        <fullName evidence="1">Uncharacterized protein</fullName>
    </submittedName>
</protein>
<organism evidence="1 2">
    <name type="scientific">Algoriphagus sanaruensis</name>
    <dbReference type="NCBI Taxonomy" id="1727163"/>
    <lineage>
        <taxon>Bacteria</taxon>
        <taxon>Pseudomonadati</taxon>
        <taxon>Bacteroidota</taxon>
        <taxon>Cytophagia</taxon>
        <taxon>Cytophagales</taxon>
        <taxon>Cyclobacteriaceae</taxon>
        <taxon>Algoriphagus</taxon>
    </lineage>
</organism>
<sequence length="144" mass="16305">MSAIASPKFHSTGSTVLTLSTSALPLNGDFDVLKISFQEAGNMMHGNCQFGQEFVSLIPLFRGLILLGKPKTLSLIYDHLNSKVFFTCSLGEKKEVELFFEKISKLLKSEIRFKKLLAQIIASRKRYQAEQQLIQKALHQKNWD</sequence>
<gene>
    <name evidence="1" type="ORF">AO498_09950</name>
</gene>
<dbReference type="AlphaFoldDB" id="A0A142ENP2"/>
<name>A0A142ENP2_9BACT</name>
<dbReference type="KEGG" id="alm:AO498_09950"/>
<keyword evidence="2" id="KW-1185">Reference proteome</keyword>
<dbReference type="STRING" id="1727163.AO498_09950"/>
<dbReference type="RefSeq" id="WP_067546787.1">
    <property type="nucleotide sequence ID" value="NZ_CP012836.1"/>
</dbReference>
<accession>A0A142ENP2</accession>
<reference evidence="2" key="1">
    <citation type="submission" date="2015-09" db="EMBL/GenBank/DDBJ databases">
        <title>Complete sequence of Algoriphagus sp. M8-2.</title>
        <authorList>
            <person name="Shintani M."/>
        </authorList>
    </citation>
    <scope>NUCLEOTIDE SEQUENCE [LARGE SCALE GENOMIC DNA]</scope>
    <source>
        <strain evidence="2">M8-2</strain>
    </source>
</reference>
<proteinExistence type="predicted"/>
<dbReference type="Proteomes" id="UP000073816">
    <property type="component" value="Chromosome"/>
</dbReference>
<dbReference type="OrthoDB" id="825605at2"/>